<evidence type="ECO:0000256" key="9">
    <source>
        <dbReference type="ARBA" id="ARBA00022989"/>
    </source>
</evidence>
<dbReference type="PROSITE" id="PS50109">
    <property type="entry name" value="HIS_KIN"/>
    <property type="match status" value="1"/>
</dbReference>
<dbReference type="SMART" id="SM00388">
    <property type="entry name" value="HisKA"/>
    <property type="match status" value="1"/>
</dbReference>
<proteinExistence type="predicted"/>
<keyword evidence="8" id="KW-0418">Kinase</keyword>
<comment type="catalytic activity">
    <reaction evidence="1">
        <text>ATP + protein L-histidine = ADP + protein N-phospho-L-histidine.</text>
        <dbReference type="EC" id="2.7.13.3"/>
    </reaction>
</comment>
<dbReference type="InterPro" id="IPR011006">
    <property type="entry name" value="CheY-like_superfamily"/>
</dbReference>
<evidence type="ECO:0000313" key="18">
    <source>
        <dbReference type="EMBL" id="AUM12465.1"/>
    </source>
</evidence>
<dbReference type="NCBIfam" id="TIGR00229">
    <property type="entry name" value="sensory_box"/>
    <property type="match status" value="1"/>
</dbReference>
<keyword evidence="10" id="KW-0902">Two-component regulatory system</keyword>
<keyword evidence="4" id="KW-1003">Cell membrane</keyword>
<reference evidence="19" key="1">
    <citation type="submission" date="2017-08" db="EMBL/GenBank/DDBJ databases">
        <title>Direct submision.</title>
        <authorList>
            <person name="Kim S.-J."/>
            <person name="Rhee S.-K."/>
        </authorList>
    </citation>
    <scope>NUCLEOTIDE SEQUENCE [LARGE SCALE GENOMIC DNA]</scope>
    <source>
        <strain evidence="19">GI5</strain>
    </source>
</reference>
<dbReference type="Proteomes" id="UP000235116">
    <property type="component" value="Chromosome"/>
</dbReference>
<evidence type="ECO:0000256" key="10">
    <source>
        <dbReference type="ARBA" id="ARBA00023012"/>
    </source>
</evidence>
<dbReference type="SUPFAM" id="SSF47384">
    <property type="entry name" value="Homodimeric domain of signal transducing histidine kinase"/>
    <property type="match status" value="1"/>
</dbReference>
<evidence type="ECO:0000256" key="12">
    <source>
        <dbReference type="PROSITE-ProRule" id="PRU00169"/>
    </source>
</evidence>
<dbReference type="CDD" id="cd16922">
    <property type="entry name" value="HATPase_EvgS-ArcB-TorS-like"/>
    <property type="match status" value="1"/>
</dbReference>
<dbReference type="InterPro" id="IPR036890">
    <property type="entry name" value="HATPase_C_sf"/>
</dbReference>
<dbReference type="Gene3D" id="6.10.340.10">
    <property type="match status" value="1"/>
</dbReference>
<evidence type="ECO:0000259" key="17">
    <source>
        <dbReference type="PROSITE" id="PS50885"/>
    </source>
</evidence>
<evidence type="ECO:0000259" key="14">
    <source>
        <dbReference type="PROSITE" id="PS50109"/>
    </source>
</evidence>
<feature type="domain" description="HAMP" evidence="17">
    <location>
        <begin position="338"/>
        <end position="390"/>
    </location>
</feature>
<evidence type="ECO:0000256" key="3">
    <source>
        <dbReference type="ARBA" id="ARBA00012438"/>
    </source>
</evidence>
<evidence type="ECO:0000256" key="8">
    <source>
        <dbReference type="ARBA" id="ARBA00022777"/>
    </source>
</evidence>
<keyword evidence="5 12" id="KW-0597">Phosphoprotein</keyword>
<dbReference type="OrthoDB" id="6110612at2"/>
<dbReference type="Gene3D" id="1.10.287.130">
    <property type="match status" value="1"/>
</dbReference>
<dbReference type="InterPro" id="IPR035965">
    <property type="entry name" value="PAS-like_dom_sf"/>
</dbReference>
<evidence type="ECO:0000256" key="1">
    <source>
        <dbReference type="ARBA" id="ARBA00000085"/>
    </source>
</evidence>
<dbReference type="Gene3D" id="3.30.565.10">
    <property type="entry name" value="Histidine kinase-like ATPase, C-terminal domain"/>
    <property type="match status" value="1"/>
</dbReference>
<dbReference type="InterPro" id="IPR004358">
    <property type="entry name" value="Sig_transdc_His_kin-like_C"/>
</dbReference>
<dbReference type="CDD" id="cd00130">
    <property type="entry name" value="PAS"/>
    <property type="match status" value="1"/>
</dbReference>
<dbReference type="SMART" id="SM00448">
    <property type="entry name" value="REC"/>
    <property type="match status" value="1"/>
</dbReference>
<evidence type="ECO:0000256" key="7">
    <source>
        <dbReference type="ARBA" id="ARBA00022692"/>
    </source>
</evidence>
<dbReference type="Gene3D" id="3.30.450.20">
    <property type="entry name" value="PAS domain"/>
    <property type="match status" value="2"/>
</dbReference>
<dbReference type="PROSITE" id="PS50110">
    <property type="entry name" value="RESPONSE_REGULATORY"/>
    <property type="match status" value="1"/>
</dbReference>
<gene>
    <name evidence="18" type="ORF">Kalk_08540</name>
</gene>
<dbReference type="InterPro" id="IPR003594">
    <property type="entry name" value="HATPase_dom"/>
</dbReference>
<dbReference type="Pfam" id="PF00072">
    <property type="entry name" value="Response_reg"/>
    <property type="match status" value="1"/>
</dbReference>
<dbReference type="InterPro" id="IPR013655">
    <property type="entry name" value="PAS_fold_3"/>
</dbReference>
<dbReference type="CDD" id="cd17546">
    <property type="entry name" value="REC_hyHK_CKI1_RcsC-like"/>
    <property type="match status" value="1"/>
</dbReference>
<dbReference type="Pfam" id="PF00512">
    <property type="entry name" value="HisKA"/>
    <property type="match status" value="1"/>
</dbReference>
<dbReference type="GO" id="GO:0000155">
    <property type="term" value="F:phosphorelay sensor kinase activity"/>
    <property type="evidence" value="ECO:0007669"/>
    <property type="project" value="InterPro"/>
</dbReference>
<dbReference type="RefSeq" id="WP_101893833.1">
    <property type="nucleotide sequence ID" value="NZ_CP022684.1"/>
</dbReference>
<evidence type="ECO:0000256" key="4">
    <source>
        <dbReference type="ARBA" id="ARBA00022475"/>
    </source>
</evidence>
<dbReference type="Pfam" id="PF00672">
    <property type="entry name" value="HAMP"/>
    <property type="match status" value="1"/>
</dbReference>
<dbReference type="SMART" id="SM00304">
    <property type="entry name" value="HAMP"/>
    <property type="match status" value="1"/>
</dbReference>
<evidence type="ECO:0000256" key="13">
    <source>
        <dbReference type="SAM" id="Phobius"/>
    </source>
</evidence>
<evidence type="ECO:0000256" key="5">
    <source>
        <dbReference type="ARBA" id="ARBA00022553"/>
    </source>
</evidence>
<dbReference type="AlphaFoldDB" id="A0A2K9LLV5"/>
<dbReference type="SUPFAM" id="SSF55874">
    <property type="entry name" value="ATPase domain of HSP90 chaperone/DNA topoisomerase II/histidine kinase"/>
    <property type="match status" value="1"/>
</dbReference>
<dbReference type="Gene3D" id="3.40.50.2300">
    <property type="match status" value="1"/>
</dbReference>
<evidence type="ECO:0000256" key="6">
    <source>
        <dbReference type="ARBA" id="ARBA00022679"/>
    </source>
</evidence>
<feature type="domain" description="Histidine kinase" evidence="14">
    <location>
        <begin position="540"/>
        <end position="757"/>
    </location>
</feature>
<keyword evidence="19" id="KW-1185">Reference proteome</keyword>
<feature type="transmembrane region" description="Helical" evidence="13">
    <location>
        <begin position="318"/>
        <end position="336"/>
    </location>
</feature>
<dbReference type="EC" id="2.7.13.3" evidence="3"/>
<dbReference type="PRINTS" id="PR00344">
    <property type="entry name" value="BCTRLSENSOR"/>
</dbReference>
<dbReference type="PROSITE" id="PS50112">
    <property type="entry name" value="PAS"/>
    <property type="match status" value="1"/>
</dbReference>
<feature type="modified residue" description="4-aspartylphosphate" evidence="12">
    <location>
        <position position="959"/>
    </location>
</feature>
<dbReference type="FunFam" id="3.30.565.10:FF:000010">
    <property type="entry name" value="Sensor histidine kinase RcsC"/>
    <property type="match status" value="1"/>
</dbReference>
<feature type="transmembrane region" description="Helical" evidence="13">
    <location>
        <begin position="20"/>
        <end position="39"/>
    </location>
</feature>
<dbReference type="Pfam" id="PF02518">
    <property type="entry name" value="HATPase_c"/>
    <property type="match status" value="1"/>
</dbReference>
<dbReference type="SMART" id="SM00387">
    <property type="entry name" value="HATPase_c"/>
    <property type="match status" value="1"/>
</dbReference>
<feature type="domain" description="PAS" evidence="16">
    <location>
        <begin position="395"/>
        <end position="468"/>
    </location>
</feature>
<name>A0A2K9LLV5_9GAMM</name>
<dbReference type="SUPFAM" id="SSF55785">
    <property type="entry name" value="PYP-like sensor domain (PAS domain)"/>
    <property type="match status" value="1"/>
</dbReference>
<dbReference type="EMBL" id="CP022684">
    <property type="protein sequence ID" value="AUM12465.1"/>
    <property type="molecule type" value="Genomic_DNA"/>
</dbReference>
<keyword evidence="6" id="KW-0808">Transferase</keyword>
<evidence type="ECO:0000259" key="16">
    <source>
        <dbReference type="PROSITE" id="PS50112"/>
    </source>
</evidence>
<dbReference type="PANTHER" id="PTHR45339:SF5">
    <property type="entry name" value="HISTIDINE KINASE"/>
    <property type="match status" value="1"/>
</dbReference>
<dbReference type="CDD" id="cd06225">
    <property type="entry name" value="HAMP"/>
    <property type="match status" value="1"/>
</dbReference>
<sequence>MDRRKARRWLAPTIQNKLLAIMLIVALAPLMVFGTLAYFKSRETIINQVGERLQATSLLAMSQIDRTFGFSQENIRSWAALDVMQAVERGDPEGVVSEMLFDYQRAYGVYNTLVAVDVDGAVVAAGDSDLIGISLKEAQWFKQVMIERKAFLSPLRLDSELGGYGVSIVVPIFRKYQPDHLVGVLKASLDWRELLLQVSAINVVPEQQEESGYAVLIDADGYILAAPDFILFDDAASSGDDPTRVYGKRWWVANNPMLLDRLLSRPGHRYIRRGSQELLLVNMPAREFRYVRDSGWSLVLVRDADDALKDIAFIRERAFLIGLIATMLIAVVAYVMSRQIGAPIARLSGWAEELTHGNLDRRISLRSNDELAQLANSLDNMRSNMKKNLDELFESKERYQSIISSIDCVVWEAQINPMHVSLLSGQVQHVLGYTPEQLLEQLNDWQHHVHPDHHQTVMDAFRYATNEASDTYIEFKARHSNGEWVWVKALVSVVIEGLNVVGLRGVVVDINEIVKASEDMAEARDLALTTAEDKSRFLAIVSHEIRTPMNGMLGMLDVFNESGLTDEQRQVLELAKQSGRNLLSLVDDVMDFSRLESGELEFVYEELNVHDLFNSAVSFVSVEAYRRGLDLGMVAEAGLPQRVVADATKLRQVLTSLLSNAVKFTEHGSILLWAEMLPNNRLYVEIKDTGVGIGAERQGDLFRPFVQEDVSSTRKFGGSGLGLALCDGLLSAMGGRIGVRSIKGVGSSFFFELPVEVPAGQTSLAVRVRQEFSHHKADASVLLIGDLPATQMVMQMACQQWGLDFHWEPKESRLIRQLDDVLNARNYRWIFIAQEISDRFWEKLNPFLHGDNPPRIIQLRVPTERYGQRPLPHLYVPFSQRQLVDCMMGRGDDFITVVQSGVAVKASLPQVLVVDDNEVNRRVACGYLRKLGFSCDIAEDGQQALEAVKRQHYGMVFMDCQMPVMDGYEATRAIREHLKGQALPIIAVTANAMDGDREKCLAAGMDDYLAKPLRKEGLQEVVERWLSPVQARALGNHPTA</sequence>
<dbReference type="PROSITE" id="PS50885">
    <property type="entry name" value="HAMP"/>
    <property type="match status" value="1"/>
</dbReference>
<organism evidence="18 19">
    <name type="scientific">Ketobacter alkanivorans</name>
    <dbReference type="NCBI Taxonomy" id="1917421"/>
    <lineage>
        <taxon>Bacteria</taxon>
        <taxon>Pseudomonadati</taxon>
        <taxon>Pseudomonadota</taxon>
        <taxon>Gammaproteobacteria</taxon>
        <taxon>Pseudomonadales</taxon>
        <taxon>Ketobacteraceae</taxon>
        <taxon>Ketobacter</taxon>
    </lineage>
</organism>
<dbReference type="InterPro" id="IPR001789">
    <property type="entry name" value="Sig_transdc_resp-reg_receiver"/>
</dbReference>
<dbReference type="KEGG" id="kak:Kalk_08540"/>
<dbReference type="SMART" id="SM00091">
    <property type="entry name" value="PAS"/>
    <property type="match status" value="1"/>
</dbReference>
<dbReference type="GO" id="GO:0005886">
    <property type="term" value="C:plasma membrane"/>
    <property type="evidence" value="ECO:0007669"/>
    <property type="project" value="UniProtKB-SubCell"/>
</dbReference>
<dbReference type="PANTHER" id="PTHR45339">
    <property type="entry name" value="HYBRID SIGNAL TRANSDUCTION HISTIDINE KINASE J"/>
    <property type="match status" value="1"/>
</dbReference>
<evidence type="ECO:0000256" key="11">
    <source>
        <dbReference type="ARBA" id="ARBA00023136"/>
    </source>
</evidence>
<dbReference type="InterPro" id="IPR003660">
    <property type="entry name" value="HAMP_dom"/>
</dbReference>
<evidence type="ECO:0000313" key="19">
    <source>
        <dbReference type="Proteomes" id="UP000235116"/>
    </source>
</evidence>
<dbReference type="InterPro" id="IPR036097">
    <property type="entry name" value="HisK_dim/P_sf"/>
</dbReference>
<dbReference type="SUPFAM" id="SSF52172">
    <property type="entry name" value="CheY-like"/>
    <property type="match status" value="1"/>
</dbReference>
<feature type="domain" description="Response regulatory" evidence="15">
    <location>
        <begin position="910"/>
        <end position="1026"/>
    </location>
</feature>
<dbReference type="InterPro" id="IPR003661">
    <property type="entry name" value="HisK_dim/P_dom"/>
</dbReference>
<comment type="subcellular location">
    <subcellularLocation>
        <location evidence="2">Cell membrane</location>
        <topology evidence="2">Multi-pass membrane protein</topology>
    </subcellularLocation>
</comment>
<keyword evidence="7 13" id="KW-0812">Transmembrane</keyword>
<dbReference type="InterPro" id="IPR033479">
    <property type="entry name" value="dCache_1"/>
</dbReference>
<keyword evidence="9 13" id="KW-1133">Transmembrane helix</keyword>
<dbReference type="CDD" id="cd00082">
    <property type="entry name" value="HisKA"/>
    <property type="match status" value="1"/>
</dbReference>
<dbReference type="SUPFAM" id="SSF158472">
    <property type="entry name" value="HAMP domain-like"/>
    <property type="match status" value="1"/>
</dbReference>
<keyword evidence="11 13" id="KW-0472">Membrane</keyword>
<accession>A0A2K9LLV5</accession>
<evidence type="ECO:0000259" key="15">
    <source>
        <dbReference type="PROSITE" id="PS50110"/>
    </source>
</evidence>
<dbReference type="InterPro" id="IPR005467">
    <property type="entry name" value="His_kinase_dom"/>
</dbReference>
<dbReference type="Pfam" id="PF08447">
    <property type="entry name" value="PAS_3"/>
    <property type="match status" value="1"/>
</dbReference>
<protein>
    <recommendedName>
        <fullName evidence="3">histidine kinase</fullName>
        <ecNumber evidence="3">2.7.13.3</ecNumber>
    </recommendedName>
</protein>
<dbReference type="Pfam" id="PF02743">
    <property type="entry name" value="dCache_1"/>
    <property type="match status" value="1"/>
</dbReference>
<dbReference type="InterPro" id="IPR000014">
    <property type="entry name" value="PAS"/>
</dbReference>
<evidence type="ECO:0000256" key="2">
    <source>
        <dbReference type="ARBA" id="ARBA00004651"/>
    </source>
</evidence>